<evidence type="ECO:0000256" key="1">
    <source>
        <dbReference type="ARBA" id="ARBA00001974"/>
    </source>
</evidence>
<keyword evidence="6" id="KW-1185">Reference proteome</keyword>
<dbReference type="PANTHER" id="PTHR43429:SF3">
    <property type="entry name" value="NITRITE REDUCTASE [NAD(P)H]"/>
    <property type="match status" value="1"/>
</dbReference>
<dbReference type="AlphaFoldDB" id="A0A1G9XUC2"/>
<dbReference type="PRINTS" id="PR00368">
    <property type="entry name" value="FADPNR"/>
</dbReference>
<evidence type="ECO:0000259" key="4">
    <source>
        <dbReference type="Pfam" id="PF07992"/>
    </source>
</evidence>
<dbReference type="Pfam" id="PF07992">
    <property type="entry name" value="Pyr_redox_2"/>
    <property type="match status" value="1"/>
</dbReference>
<dbReference type="Gene3D" id="3.30.390.30">
    <property type="match status" value="1"/>
</dbReference>
<sequence>MKNYVILGNSAAAVGCIEGIRQVDKEGVITVISSELHHTYSRPLISYLIYGKTDEQRMKYRPDDFYTKNGVTALLGKTAVKIDKDLKKVMLDDGSAVAYDKLLVATGSRPFVPPMQGLEKVKNQFTFMTLDSAKALQAALTKQSRVLIIGAGLIGLKCAEGIRKDVASITVVDLADRILPSILDTEGSAMMQRHIEKSGVEFILGDSVKEFSEHSAVLNSGKTIDFDILVIAVGVRPNTELVKEAGGVVNRGIATNDHCQTTLADIYAAGDCTESTDITDDTVKVLALLPNAYMQGECAGINMAGGEKLYNKAIPMNAIGFFGLHIITAGSYKGDETISRGNGSYKKLVTRDGLLKGYILIGEVARAGIYTALIREKTPLDTIDFDLIKEKPQLMAFSKADRAHKLAEHSHSL</sequence>
<feature type="domain" description="FAD/NAD(P)-binding" evidence="4">
    <location>
        <begin position="3"/>
        <end position="296"/>
    </location>
</feature>
<dbReference type="SUPFAM" id="SSF51905">
    <property type="entry name" value="FAD/NAD(P)-binding domain"/>
    <property type="match status" value="1"/>
</dbReference>
<dbReference type="InterPro" id="IPR036188">
    <property type="entry name" value="FAD/NAD-bd_sf"/>
</dbReference>
<evidence type="ECO:0000256" key="2">
    <source>
        <dbReference type="ARBA" id="ARBA00022630"/>
    </source>
</evidence>
<keyword evidence="3" id="KW-0274">FAD</keyword>
<evidence type="ECO:0000256" key="3">
    <source>
        <dbReference type="ARBA" id="ARBA00022827"/>
    </source>
</evidence>
<dbReference type="RefSeq" id="WP_092638939.1">
    <property type="nucleotide sequence ID" value="NZ_FNID01000009.1"/>
</dbReference>
<organism evidence="5 6">
    <name type="scientific">Acetanaerobacterium elongatum</name>
    <dbReference type="NCBI Taxonomy" id="258515"/>
    <lineage>
        <taxon>Bacteria</taxon>
        <taxon>Bacillati</taxon>
        <taxon>Bacillota</taxon>
        <taxon>Clostridia</taxon>
        <taxon>Eubacteriales</taxon>
        <taxon>Oscillospiraceae</taxon>
        <taxon>Acetanaerobacterium</taxon>
    </lineage>
</organism>
<dbReference type="PROSITE" id="PS51257">
    <property type="entry name" value="PROKAR_LIPOPROTEIN"/>
    <property type="match status" value="1"/>
</dbReference>
<dbReference type="EMBL" id="FNID01000009">
    <property type="protein sequence ID" value="SDN00429.1"/>
    <property type="molecule type" value="Genomic_DNA"/>
</dbReference>
<dbReference type="InterPro" id="IPR050260">
    <property type="entry name" value="FAD-bd_OxRdtase"/>
</dbReference>
<dbReference type="PRINTS" id="PR00411">
    <property type="entry name" value="PNDRDTASEI"/>
</dbReference>
<dbReference type="Gene3D" id="3.50.50.60">
    <property type="entry name" value="FAD/NAD(P)-binding domain"/>
    <property type="match status" value="2"/>
</dbReference>
<dbReference type="GO" id="GO:0016491">
    <property type="term" value="F:oxidoreductase activity"/>
    <property type="evidence" value="ECO:0007669"/>
    <property type="project" value="InterPro"/>
</dbReference>
<evidence type="ECO:0000313" key="5">
    <source>
        <dbReference type="EMBL" id="SDN00429.1"/>
    </source>
</evidence>
<name>A0A1G9XUC2_9FIRM</name>
<reference evidence="5 6" key="1">
    <citation type="submission" date="2016-10" db="EMBL/GenBank/DDBJ databases">
        <authorList>
            <person name="de Groot N.N."/>
        </authorList>
    </citation>
    <scope>NUCLEOTIDE SEQUENCE [LARGE SCALE GENOMIC DNA]</scope>
    <source>
        <strain evidence="5 6">CGMCC 1.5012</strain>
    </source>
</reference>
<proteinExistence type="predicted"/>
<dbReference type="InterPro" id="IPR016156">
    <property type="entry name" value="FAD/NAD-linked_Rdtase_dimer_sf"/>
</dbReference>
<dbReference type="STRING" id="258515.SAMN05192585_10949"/>
<dbReference type="OrthoDB" id="9807946at2"/>
<dbReference type="InterPro" id="IPR023753">
    <property type="entry name" value="FAD/NAD-binding_dom"/>
</dbReference>
<dbReference type="Proteomes" id="UP000199182">
    <property type="component" value="Unassembled WGS sequence"/>
</dbReference>
<evidence type="ECO:0000313" key="6">
    <source>
        <dbReference type="Proteomes" id="UP000199182"/>
    </source>
</evidence>
<comment type="cofactor">
    <cofactor evidence="1">
        <name>FAD</name>
        <dbReference type="ChEBI" id="CHEBI:57692"/>
    </cofactor>
</comment>
<keyword evidence="2" id="KW-0285">Flavoprotein</keyword>
<protein>
    <submittedName>
        <fullName evidence="5">Pyridine nucleotide-disulphide oxidoreductase</fullName>
    </submittedName>
</protein>
<accession>A0A1G9XUC2</accession>
<dbReference type="PANTHER" id="PTHR43429">
    <property type="entry name" value="PYRIDINE NUCLEOTIDE-DISULFIDE OXIDOREDUCTASE DOMAIN-CONTAINING"/>
    <property type="match status" value="1"/>
</dbReference>
<gene>
    <name evidence="5" type="ORF">SAMN05192585_10949</name>
</gene>